<dbReference type="Gene3D" id="3.40.640.10">
    <property type="entry name" value="Type I PLP-dependent aspartate aminotransferase-like (Major domain)"/>
    <property type="match status" value="1"/>
</dbReference>
<dbReference type="InterPro" id="IPR004839">
    <property type="entry name" value="Aminotransferase_I/II_large"/>
</dbReference>
<keyword evidence="4 6" id="KW-0808">Transferase</keyword>
<dbReference type="InterPro" id="IPR015424">
    <property type="entry name" value="PyrdxlP-dep_Trfase"/>
</dbReference>
<dbReference type="EMBL" id="QXIS01000001">
    <property type="protein sequence ID" value="RIE06988.1"/>
    <property type="molecule type" value="Genomic_DNA"/>
</dbReference>
<evidence type="ECO:0000313" key="9">
    <source>
        <dbReference type="Proteomes" id="UP000266328"/>
    </source>
</evidence>
<dbReference type="GO" id="GO:0030170">
    <property type="term" value="F:pyridoxal phosphate binding"/>
    <property type="evidence" value="ECO:0007669"/>
    <property type="project" value="InterPro"/>
</dbReference>
<dbReference type="Pfam" id="PF00155">
    <property type="entry name" value="Aminotran_1_2"/>
    <property type="match status" value="1"/>
</dbReference>
<comment type="caution">
    <text evidence="8">The sequence shown here is derived from an EMBL/GenBank/DDBJ whole genome shotgun (WGS) entry which is preliminary data.</text>
</comment>
<gene>
    <name evidence="8" type="ORF">SMC7_00065</name>
</gene>
<evidence type="ECO:0000256" key="4">
    <source>
        <dbReference type="ARBA" id="ARBA00022679"/>
    </source>
</evidence>
<dbReference type="InterPro" id="IPR015421">
    <property type="entry name" value="PyrdxlP-dep_Trfase_major"/>
</dbReference>
<evidence type="ECO:0000256" key="5">
    <source>
        <dbReference type="ARBA" id="ARBA00022898"/>
    </source>
</evidence>
<accession>A0A398D2I7</accession>
<dbReference type="FunFam" id="3.40.640.10:FF:000033">
    <property type="entry name" value="Aspartate aminotransferase"/>
    <property type="match status" value="1"/>
</dbReference>
<dbReference type="GO" id="GO:0006520">
    <property type="term" value="P:amino acid metabolic process"/>
    <property type="evidence" value="ECO:0007669"/>
    <property type="project" value="InterPro"/>
</dbReference>
<evidence type="ECO:0000259" key="7">
    <source>
        <dbReference type="Pfam" id="PF00155"/>
    </source>
</evidence>
<dbReference type="Proteomes" id="UP000266328">
    <property type="component" value="Unassembled WGS sequence"/>
</dbReference>
<keyword evidence="5" id="KW-0663">Pyridoxal phosphate</keyword>
<dbReference type="PANTHER" id="PTHR46383:SF1">
    <property type="entry name" value="ASPARTATE AMINOTRANSFERASE"/>
    <property type="match status" value="1"/>
</dbReference>
<dbReference type="PANTHER" id="PTHR46383">
    <property type="entry name" value="ASPARTATE AMINOTRANSFERASE"/>
    <property type="match status" value="1"/>
</dbReference>
<feature type="domain" description="Aminotransferase class I/classII large" evidence="7">
    <location>
        <begin position="32"/>
        <end position="380"/>
    </location>
</feature>
<comment type="cofactor">
    <cofactor evidence="1 6">
        <name>pyridoxal 5'-phosphate</name>
        <dbReference type="ChEBI" id="CHEBI:597326"/>
    </cofactor>
</comment>
<proteinExistence type="inferred from homology"/>
<dbReference type="OrthoDB" id="9804407at2"/>
<dbReference type="EC" id="2.6.1.-" evidence="6"/>
<evidence type="ECO:0000256" key="2">
    <source>
        <dbReference type="ARBA" id="ARBA00007441"/>
    </source>
</evidence>
<protein>
    <recommendedName>
        <fullName evidence="6">Aminotransferase</fullName>
        <ecNumber evidence="6">2.6.1.-</ecNumber>
    </recommendedName>
</protein>
<keyword evidence="3 6" id="KW-0032">Aminotransferase</keyword>
<dbReference type="Gene3D" id="3.90.1150.10">
    <property type="entry name" value="Aspartate Aminotransferase, domain 1"/>
    <property type="match status" value="1"/>
</dbReference>
<dbReference type="InterPro" id="IPR004838">
    <property type="entry name" value="NHTrfase_class1_PyrdxlP-BS"/>
</dbReference>
<dbReference type="PROSITE" id="PS00105">
    <property type="entry name" value="AA_TRANSFER_CLASS_1"/>
    <property type="match status" value="1"/>
</dbReference>
<dbReference type="CDD" id="cd00609">
    <property type="entry name" value="AAT_like"/>
    <property type="match status" value="1"/>
</dbReference>
<keyword evidence="9" id="KW-1185">Reference proteome</keyword>
<evidence type="ECO:0000256" key="6">
    <source>
        <dbReference type="RuleBase" id="RU000481"/>
    </source>
</evidence>
<dbReference type="InterPro" id="IPR050596">
    <property type="entry name" value="AspAT/PAT-like"/>
</dbReference>
<evidence type="ECO:0000313" key="8">
    <source>
        <dbReference type="EMBL" id="RIE06988.1"/>
    </source>
</evidence>
<sequence length="388" mass="42889">MNVTKRVQRAGGEGAFLVMAKAQELERQGKSMIYMQIGEPDFNTPENIKQAGIRAIEENYTHYSSTMGRMDFRKAIAEYISRTRGVPVTAEEVLVSPGAKDVLYSACMTLLEDGDEAIYPNPSYPIYESIINISGAKSVPLPILEEKDFGFDRDTFVKLVSPRTKLVVINSPANPTGGIIAREDLELVAEMAKKYDFYVLSDEIYSRLVFEGEHFSIASLPGMKERTIIVDGMSKTYAMTGWRLGYAAGPRELIEWMSKIIANTASCTATFTQIAGIEALTGPQDDVETMRQEFLARREIIVEGLDAIPGVTCRKPHGAFYVFPNVKSFGRSSQEIADHLLYNAGVACLAGRSFGSFGEGYLRFSYATSRENIALALGRIRTALAELK</sequence>
<evidence type="ECO:0000256" key="1">
    <source>
        <dbReference type="ARBA" id="ARBA00001933"/>
    </source>
</evidence>
<dbReference type="InterPro" id="IPR015422">
    <property type="entry name" value="PyrdxlP-dep_Trfase_small"/>
</dbReference>
<dbReference type="AlphaFoldDB" id="A0A398D2I7"/>
<dbReference type="GO" id="GO:0008483">
    <property type="term" value="F:transaminase activity"/>
    <property type="evidence" value="ECO:0007669"/>
    <property type="project" value="UniProtKB-KW"/>
</dbReference>
<reference evidence="8 9" key="1">
    <citation type="submission" date="2018-09" db="EMBL/GenBank/DDBJ databases">
        <title>Discovery and Ecogenomic Context for Candidatus Cryosericales, a Global Caldiserica Order Active in Thawing Permafrost.</title>
        <authorList>
            <person name="Martinez M.A."/>
            <person name="Woodcroft B.J."/>
            <person name="Ignacio Espinoza J.C."/>
            <person name="Zayed A."/>
            <person name="Singleton C.M."/>
            <person name="Boyd J."/>
            <person name="Li Y.-F."/>
            <person name="Purvine S."/>
            <person name="Maughan H."/>
            <person name="Hodgkins S.B."/>
            <person name="Anderson D."/>
            <person name="Sederholm M."/>
            <person name="Temperton B."/>
            <person name="Saleska S.R."/>
            <person name="Tyson G.W."/>
            <person name="Rich V.I."/>
        </authorList>
    </citation>
    <scope>NUCLEOTIDE SEQUENCE [LARGE SCALE GENOMIC DNA]</scope>
    <source>
        <strain evidence="8 9">SMC7</strain>
    </source>
</reference>
<dbReference type="SUPFAM" id="SSF53383">
    <property type="entry name" value="PLP-dependent transferases"/>
    <property type="match status" value="1"/>
</dbReference>
<evidence type="ECO:0000256" key="3">
    <source>
        <dbReference type="ARBA" id="ARBA00022576"/>
    </source>
</evidence>
<comment type="similarity">
    <text evidence="2 6">Belongs to the class-I pyridoxal-phosphate-dependent aminotransferase family.</text>
</comment>
<name>A0A398D2I7_9BACT</name>
<organism evidence="8 9">
    <name type="scientific">Candidatus Cryosericum terrychapinii</name>
    <dbReference type="NCBI Taxonomy" id="2290919"/>
    <lineage>
        <taxon>Bacteria</taxon>
        <taxon>Pseudomonadati</taxon>
        <taxon>Caldisericota/Cryosericota group</taxon>
        <taxon>Candidatus Cryosericota</taxon>
        <taxon>Candidatus Cryosericia</taxon>
        <taxon>Candidatus Cryosericales</taxon>
        <taxon>Candidatus Cryosericaceae</taxon>
        <taxon>Candidatus Cryosericum</taxon>
    </lineage>
</organism>